<feature type="region of interest" description="Disordered" evidence="1">
    <location>
        <begin position="44"/>
        <end position="77"/>
    </location>
</feature>
<dbReference type="CDD" id="cd00229">
    <property type="entry name" value="SGNH_hydrolase"/>
    <property type="match status" value="1"/>
</dbReference>
<evidence type="ECO:0000313" key="4">
    <source>
        <dbReference type="EMBL" id="GAA4774771.1"/>
    </source>
</evidence>
<keyword evidence="2" id="KW-0812">Transmembrane</keyword>
<evidence type="ECO:0000256" key="2">
    <source>
        <dbReference type="SAM" id="Phobius"/>
    </source>
</evidence>
<feature type="domain" description="SGNH hydrolase-type esterase" evidence="3">
    <location>
        <begin position="65"/>
        <end position="227"/>
    </location>
</feature>
<dbReference type="Proteomes" id="UP001501645">
    <property type="component" value="Unassembled WGS sequence"/>
</dbReference>
<dbReference type="InterPro" id="IPR036514">
    <property type="entry name" value="SGNH_hydro_sf"/>
</dbReference>
<keyword evidence="2" id="KW-1133">Transmembrane helix</keyword>
<dbReference type="EMBL" id="BAABKO010000003">
    <property type="protein sequence ID" value="GAA4774771.1"/>
    <property type="molecule type" value="Genomic_DNA"/>
</dbReference>
<dbReference type="PANTHER" id="PTHR43784:SF2">
    <property type="entry name" value="GDSL-LIKE LIPASE_ACYLHYDROLASE, PUTATIVE (AFU_ORTHOLOGUE AFUA_2G00820)-RELATED"/>
    <property type="match status" value="1"/>
</dbReference>
<comment type="caution">
    <text evidence="4">The sequence shown here is derived from an EMBL/GenBank/DDBJ whole genome shotgun (WGS) entry which is preliminary data.</text>
</comment>
<reference evidence="5" key="1">
    <citation type="journal article" date="2019" name="Int. J. Syst. Evol. Microbiol.">
        <title>The Global Catalogue of Microorganisms (GCM) 10K type strain sequencing project: providing services to taxonomists for standard genome sequencing and annotation.</title>
        <authorList>
            <consortium name="The Broad Institute Genomics Platform"/>
            <consortium name="The Broad Institute Genome Sequencing Center for Infectious Disease"/>
            <person name="Wu L."/>
            <person name="Ma J."/>
        </authorList>
    </citation>
    <scope>NUCLEOTIDE SEQUENCE [LARGE SCALE GENOMIC DNA]</scope>
    <source>
        <strain evidence="5">JCM 18537</strain>
    </source>
</reference>
<sequence length="245" mass="25843">MARERHSILSEHPWWQWAILGVAAVFALVFTYLALDKGSTPPAVSAPRFTPAPVETTEPRPSIAALGDSYTGGSEEDSGEVARWPYLVARALDVPIDVIASGGSGYVVPGPNDTTFPELAADVPADSDLVIIYGSRNDVATAEEVYDAATATVFSLGEVAPDADIIIVGPTWITADPPQNILDSESALTRVAADQGLRYVSSLAWLTEDAELIGGDGVHPNDAGHAVLADRMDDVVEEWLAASTS</sequence>
<organism evidence="4 5">
    <name type="scientific">Microbacterium gilvum</name>
    <dbReference type="NCBI Taxonomy" id="1336204"/>
    <lineage>
        <taxon>Bacteria</taxon>
        <taxon>Bacillati</taxon>
        <taxon>Actinomycetota</taxon>
        <taxon>Actinomycetes</taxon>
        <taxon>Micrococcales</taxon>
        <taxon>Microbacteriaceae</taxon>
        <taxon>Microbacterium</taxon>
    </lineage>
</organism>
<name>A0ABP9A5V8_9MICO</name>
<protein>
    <recommendedName>
        <fullName evidence="3">SGNH hydrolase-type esterase domain-containing protein</fullName>
    </recommendedName>
</protein>
<dbReference type="SUPFAM" id="SSF52266">
    <property type="entry name" value="SGNH hydrolase"/>
    <property type="match status" value="1"/>
</dbReference>
<evidence type="ECO:0000313" key="5">
    <source>
        <dbReference type="Proteomes" id="UP001501645"/>
    </source>
</evidence>
<keyword evidence="2" id="KW-0472">Membrane</keyword>
<feature type="transmembrane region" description="Helical" evidence="2">
    <location>
        <begin position="14"/>
        <end position="35"/>
    </location>
</feature>
<evidence type="ECO:0000256" key="1">
    <source>
        <dbReference type="SAM" id="MobiDB-lite"/>
    </source>
</evidence>
<keyword evidence="5" id="KW-1185">Reference proteome</keyword>
<evidence type="ECO:0000259" key="3">
    <source>
        <dbReference type="Pfam" id="PF13472"/>
    </source>
</evidence>
<dbReference type="Gene3D" id="3.40.50.1110">
    <property type="entry name" value="SGNH hydrolase"/>
    <property type="match status" value="1"/>
</dbReference>
<dbReference type="Pfam" id="PF13472">
    <property type="entry name" value="Lipase_GDSL_2"/>
    <property type="match status" value="1"/>
</dbReference>
<dbReference type="PANTHER" id="PTHR43784">
    <property type="entry name" value="GDSL-LIKE LIPASE/ACYLHYDROLASE, PUTATIVE (AFU_ORTHOLOGUE AFUA_2G00820)-RELATED"/>
    <property type="match status" value="1"/>
</dbReference>
<dbReference type="InterPro" id="IPR013830">
    <property type="entry name" value="SGNH_hydro"/>
</dbReference>
<dbReference type="InterPro" id="IPR053140">
    <property type="entry name" value="GDSL_Rv0518-like"/>
</dbReference>
<gene>
    <name evidence="4" type="ORF">GCM10023351_18960</name>
</gene>
<proteinExistence type="predicted"/>
<accession>A0ABP9A5V8</accession>